<keyword evidence="1" id="KW-0472">Membrane</keyword>
<dbReference type="AlphaFoldDB" id="A0A7M1B3G9"/>
<evidence type="ECO:0000313" key="2">
    <source>
        <dbReference type="EMBL" id="QOP44297.1"/>
    </source>
</evidence>
<protein>
    <submittedName>
        <fullName evidence="2">Protein containing prepilin-type N-cleavage/methylation domain protein</fullName>
    </submittedName>
</protein>
<evidence type="ECO:0000313" key="3">
    <source>
        <dbReference type="Proteomes" id="UP000593719"/>
    </source>
</evidence>
<dbReference type="EMBL" id="CP041235">
    <property type="protein sequence ID" value="QOP44297.1"/>
    <property type="molecule type" value="Genomic_DNA"/>
</dbReference>
<sequence length="292" mass="32324">MRFKHAAFTMLELVFVIVIMGIIGKFGVEFLAQAYNSFIFSKINHELQSNSEAAVEFIAKRLEGRIKDSVIARTEINGTVVAVADATGDSFTVLEWIASDEDGFRGNSLPNWSGIIDLGSNTSNGNALYSPETNTSAENRLITVLSNNDSNINDGALYFIGSDSDIQSGYGWNGQITDQNRTMHPINNDANISQFIPAAGTGNFHEVYEYYKLSWTANAIVLQNNNLYFYYNYQPWKGEIATDGKRSLLMQNVSTFRFTAIGSIIKIQVCAKSTVLSQDGGDYSLCKEKTVF</sequence>
<reference evidence="2 3" key="1">
    <citation type="submission" date="2019-06" db="EMBL/GenBank/DDBJ databases">
        <title>Sulfurimonas gotlandica sp. nov., a chemoautotrophic and psychrotolerant epsilonproteobacterium isolated from a pelagic redoxcline, and an emended description of the genus Sulfurimonas.</title>
        <authorList>
            <person name="Wang S."/>
            <person name="Jiang L."/>
            <person name="Shao Z."/>
        </authorList>
    </citation>
    <scope>NUCLEOTIDE SEQUENCE [LARGE SCALE GENOMIC DNA]</scope>
    <source>
        <strain evidence="2 3">S2-6</strain>
    </source>
</reference>
<keyword evidence="3" id="KW-1185">Reference proteome</keyword>
<organism evidence="2 3">
    <name type="scientific">Sulfurimonas sediminis</name>
    <dbReference type="NCBI Taxonomy" id="2590020"/>
    <lineage>
        <taxon>Bacteria</taxon>
        <taxon>Pseudomonadati</taxon>
        <taxon>Campylobacterota</taxon>
        <taxon>Epsilonproteobacteria</taxon>
        <taxon>Campylobacterales</taxon>
        <taxon>Sulfurimonadaceae</taxon>
        <taxon>Sulfurimonas</taxon>
    </lineage>
</organism>
<dbReference type="RefSeq" id="WP_193150447.1">
    <property type="nucleotide sequence ID" value="NZ_CP041235.1"/>
</dbReference>
<accession>A0A7M1B3G9</accession>
<feature type="transmembrane region" description="Helical" evidence="1">
    <location>
        <begin position="7"/>
        <end position="28"/>
    </location>
</feature>
<name>A0A7M1B3G9_9BACT</name>
<proteinExistence type="predicted"/>
<evidence type="ECO:0000256" key="1">
    <source>
        <dbReference type="SAM" id="Phobius"/>
    </source>
</evidence>
<dbReference type="KEGG" id="ssei:FJR45_10225"/>
<gene>
    <name evidence="2" type="ORF">FJR45_10225</name>
</gene>
<dbReference type="Proteomes" id="UP000593719">
    <property type="component" value="Chromosome"/>
</dbReference>
<keyword evidence="1" id="KW-1133">Transmembrane helix</keyword>
<keyword evidence="1" id="KW-0812">Transmembrane</keyword>